<gene>
    <name evidence="2" type="ORF">CD32_10325</name>
</gene>
<dbReference type="InterPro" id="IPR029058">
    <property type="entry name" value="AB_hydrolase_fold"/>
</dbReference>
<dbReference type="AlphaFoldDB" id="A0A0A3IJF0"/>
<dbReference type="Pfam" id="PF00561">
    <property type="entry name" value="Abhydrolase_1"/>
    <property type="match status" value="1"/>
</dbReference>
<keyword evidence="3" id="KW-1185">Reference proteome</keyword>
<protein>
    <recommendedName>
        <fullName evidence="1">AB hydrolase-1 domain-containing protein</fullName>
    </recommendedName>
</protein>
<accession>A0A0A3IJF0</accession>
<name>A0A0A3IJF0_9BACI</name>
<dbReference type="eggNOG" id="COG1073">
    <property type="taxonomic scope" value="Bacteria"/>
</dbReference>
<organism evidence="2 3">
    <name type="scientific">Lysinibacillus odysseyi 34hs-1 = NBRC 100172</name>
    <dbReference type="NCBI Taxonomy" id="1220589"/>
    <lineage>
        <taxon>Bacteria</taxon>
        <taxon>Bacillati</taxon>
        <taxon>Bacillota</taxon>
        <taxon>Bacilli</taxon>
        <taxon>Bacillales</taxon>
        <taxon>Bacillaceae</taxon>
        <taxon>Lysinibacillus</taxon>
    </lineage>
</organism>
<reference evidence="2 3" key="1">
    <citation type="submission" date="2014-02" db="EMBL/GenBank/DDBJ databases">
        <title>Draft genome sequence of Lysinibacillus odysseyi NBRC 100172.</title>
        <authorList>
            <person name="Zhang F."/>
            <person name="Wang G."/>
            <person name="Zhang L."/>
        </authorList>
    </citation>
    <scope>NUCLEOTIDE SEQUENCE [LARGE SCALE GENOMIC DNA]</scope>
    <source>
        <strain evidence="2 3">NBRC 100172</strain>
    </source>
</reference>
<comment type="caution">
    <text evidence="2">The sequence shown here is derived from an EMBL/GenBank/DDBJ whole genome shotgun (WGS) entry which is preliminary data.</text>
</comment>
<dbReference type="PANTHER" id="PTHR43358">
    <property type="entry name" value="ALPHA/BETA-HYDROLASE"/>
    <property type="match status" value="1"/>
</dbReference>
<dbReference type="InterPro" id="IPR052920">
    <property type="entry name" value="DNA-binding_regulatory"/>
</dbReference>
<evidence type="ECO:0000259" key="1">
    <source>
        <dbReference type="Pfam" id="PF00561"/>
    </source>
</evidence>
<evidence type="ECO:0000313" key="2">
    <source>
        <dbReference type="EMBL" id="KGR84849.1"/>
    </source>
</evidence>
<dbReference type="PANTHER" id="PTHR43358:SF5">
    <property type="entry name" value="EXPORTED PROTEIN"/>
    <property type="match status" value="1"/>
</dbReference>
<dbReference type="Proteomes" id="UP000030437">
    <property type="component" value="Unassembled WGS sequence"/>
</dbReference>
<proteinExistence type="predicted"/>
<evidence type="ECO:0000313" key="3">
    <source>
        <dbReference type="Proteomes" id="UP000030437"/>
    </source>
</evidence>
<dbReference type="RefSeq" id="WP_036154236.1">
    <property type="nucleotide sequence ID" value="NZ_AVCX01000006.1"/>
</dbReference>
<dbReference type="InterPro" id="IPR000073">
    <property type="entry name" value="AB_hydrolase_1"/>
</dbReference>
<dbReference type="OrthoDB" id="9776685at2"/>
<dbReference type="EMBL" id="JPVP01000055">
    <property type="protein sequence ID" value="KGR84849.1"/>
    <property type="molecule type" value="Genomic_DNA"/>
</dbReference>
<feature type="domain" description="AB hydrolase-1" evidence="1">
    <location>
        <begin position="88"/>
        <end position="197"/>
    </location>
</feature>
<sequence length="314" mass="35494">MKKKVMLLSGIATTLLATATAVSGYVLSNKLMYIKQKDSDFILEREKKAQRFDEAWFDSVSKMELSISSPNGYDIKGYFFKPLSTHNTIIICHGVTENKINSTKYARMFERLGFNTVVYDHRRHGDSGGKTTSYGYYEKIDLQAVVAYVRELIGEGAVLGIHGESMGAATTLLYAGTVADEADFYISDCAFSDFRKLLYLIVKNSISIDLRLAVHVTDLFMRLRDGYWTKNILPIEAVKHIEKPVLFFHTTGDTFIPSSMTEDLYEQKAEPKMLCLFEEGAHAQGFNENPAAYEKMVLEFLQRYVPAVQEKSAL</sequence>
<dbReference type="STRING" id="1220589.CD32_10325"/>
<dbReference type="Gene3D" id="3.40.50.1820">
    <property type="entry name" value="alpha/beta hydrolase"/>
    <property type="match status" value="1"/>
</dbReference>
<dbReference type="SUPFAM" id="SSF53474">
    <property type="entry name" value="alpha/beta-Hydrolases"/>
    <property type="match status" value="1"/>
</dbReference>